<dbReference type="InterPro" id="IPR036736">
    <property type="entry name" value="ACP-like_sf"/>
</dbReference>
<dbReference type="SUPFAM" id="SSF51735">
    <property type="entry name" value="NAD(P)-binding Rossmann-fold domains"/>
    <property type="match status" value="3"/>
</dbReference>
<dbReference type="SUPFAM" id="SSF53335">
    <property type="entry name" value="S-adenosyl-L-methionine-dependent methyltransferases"/>
    <property type="match status" value="1"/>
</dbReference>
<comment type="function">
    <text evidence="11">Involved in production of the polyketide antibiotic thailandamide.</text>
</comment>
<dbReference type="SMART" id="SM00823">
    <property type="entry name" value="PKS_PP"/>
    <property type="match status" value="4"/>
</dbReference>
<dbReference type="UniPathway" id="UPA00094"/>
<dbReference type="PANTHER" id="PTHR43775:SF37">
    <property type="entry name" value="SI:DKEY-61P9.11"/>
    <property type="match status" value="1"/>
</dbReference>
<dbReference type="Gene3D" id="3.40.50.720">
    <property type="entry name" value="NAD(P)-binding Rossmann-like Domain"/>
    <property type="match status" value="2"/>
</dbReference>
<dbReference type="eggNOG" id="COG1028">
    <property type="taxonomic scope" value="Bacteria"/>
</dbReference>
<dbReference type="EMBL" id="CP001614">
    <property type="protein sequence ID" value="ACR13065.1"/>
    <property type="molecule type" value="Genomic_DNA"/>
</dbReference>
<evidence type="ECO:0000256" key="11">
    <source>
        <dbReference type="ARBA" id="ARBA00054155"/>
    </source>
</evidence>
<dbReference type="InterPro" id="IPR001031">
    <property type="entry name" value="Thioesterase"/>
</dbReference>
<dbReference type="Gene3D" id="1.10.1200.10">
    <property type="entry name" value="ACP-like"/>
    <property type="match status" value="4"/>
</dbReference>
<dbReference type="InterPro" id="IPR036291">
    <property type="entry name" value="NAD(P)-bd_dom_sf"/>
</dbReference>
<dbReference type="Pfam" id="PF02801">
    <property type="entry name" value="Ketoacyl-synt_C"/>
    <property type="match status" value="3"/>
</dbReference>
<dbReference type="Pfam" id="PF14765">
    <property type="entry name" value="PS-DH"/>
    <property type="match status" value="1"/>
</dbReference>
<dbReference type="Pfam" id="PF22621">
    <property type="entry name" value="CurL-like_PKS_C"/>
    <property type="match status" value="1"/>
</dbReference>
<comment type="pathway">
    <text evidence="2">Antibiotic biosynthesis.</text>
</comment>
<dbReference type="SMART" id="SM00825">
    <property type="entry name" value="PKS_KS"/>
    <property type="match status" value="3"/>
</dbReference>
<reference evidence="17 18" key="1">
    <citation type="journal article" date="2009" name="PLoS ONE">
        <title>The complete genome of Teredinibacter turnerae T7901: an intracellular endosymbiont of marine wood-boring bivalves (shipworms).</title>
        <authorList>
            <person name="Yang J.C."/>
            <person name="Madupu R."/>
            <person name="Durkin A.S."/>
            <person name="Ekborg N.A."/>
            <person name="Pedamallu C.S."/>
            <person name="Hostetler J.B."/>
            <person name="Radune D."/>
            <person name="Toms B.S."/>
            <person name="Henrissat B."/>
            <person name="Coutinho P.M."/>
            <person name="Schwarz S."/>
            <person name="Field L."/>
            <person name="Trindade-Silva A.E."/>
            <person name="Soares C.A.G."/>
            <person name="Elshahawi S."/>
            <person name="Hanora A."/>
            <person name="Schmidt E.W."/>
            <person name="Haygood M.G."/>
            <person name="Posfai J."/>
            <person name="Benner J."/>
            <person name="Madinger C."/>
            <person name="Nove J."/>
            <person name="Anton B."/>
            <person name="Chaudhary K."/>
            <person name="Foster J."/>
            <person name="Holman A."/>
            <person name="Kumar S."/>
            <person name="Lessard P.A."/>
            <person name="Luyten Y.A."/>
            <person name="Slatko B."/>
            <person name="Wood N."/>
            <person name="Wu B."/>
            <person name="Teplitski M."/>
            <person name="Mougous J.D."/>
            <person name="Ward N."/>
            <person name="Eisen J.A."/>
            <person name="Badger J.H."/>
            <person name="Distel D.L."/>
        </authorList>
    </citation>
    <scope>NUCLEOTIDE SEQUENCE [LARGE SCALE GENOMIC DNA]</scope>
    <source>
        <strain evidence="18">ATCC 39867 / T7901</strain>
    </source>
</reference>
<gene>
    <name evidence="17" type="ordered locus">TERTU_2204</name>
</gene>
<dbReference type="InterPro" id="IPR029058">
    <property type="entry name" value="AB_hydrolase_fold"/>
</dbReference>
<sequence>MNDKNAVLAAVKDGTLTVEQALVALRKLQDKMPLDQSQLAVYEPSWVDAPATNTARSALGLVVVNSRACLSDALGDCDVVLVDAGRYLLFASASACTRNETPLKEFSSLHEFTTFSREKITQKSGLWLVHASAENDVEPALLDVFAWVKSLSTLNADQSVQRWSFGATGEYAAVANEAIAGFLRGARVENPNCHFSVLFDFSVETDHWREELAAAAEHVEVRYLSSRRQVLRLVQTPELSSQTPAWLHNKCHLIISGGGGELALSLSRILLEREDLCITLLGRSPAKPAVEKLIAQHSSRVAYQQADIADKTAVDGAICESVRRFAGDLVLVHCAGVLADSFINKASADQYAKVLSPKYQGTINLLRAVHKYNVNSVILFSSIAAYLPHSGQSFYASANRAMTALAKKFLPSSVALQVLHWPLWDGGGMDISAEDKALMRSETGMVPLPQVLGWQVLLKSGAGNRVIAFGDKAEIVRFIGDKDAMKIRKHTPRVQSREQAQTAIIDALCDATQFPSTKVKPKLSLQAMGLDSMIITRLNVTLEKQFGTLPKTLLFDCHTIAELTDAILSRVEIVPQPGTSEPASIAKSSVAVQVTADQTPQISQPHTDSVDAKAVAIIGLAGRYPAAANIDEFWQNLVEGKDSITEIPADRWDWQAYYRPQKTSGFSHSKWGGFLNDVDAFDPLFFAISPREAESIDPQERLFLQTVWHTLEDAGYSPQRLREYSRKASSRQHAVGVYVGVTSGQYQQLSAQDWGRGERTLASSAYWSIANRVSFFLNLQGPSIAIDTACSASLSAITLGYESLVAGKTKMALVGGVNINLDPSRYVALSDMGFLSLDGRCRSFGKGGTGFVPSEGVGAALLKPLSAAKKDGDNVYAVIRGAAVNHSGTTNGYSVPSPQSQALLVHDALQDAGVNARDISLIETHGTGTALGDPIEVDGLTQAFRMNGGSGLRASCALSSVKSNIGHLESAAGIAGLTKLVLQLYRRQRVPSLHADVLNPALDLENTPFFVQTDFAPWVSESAPRIGGLSSFGAGGSNAHLIVEQAPGKLTKYDSSDYKNSDVTVPLAVFSANNPAGLARLCRAHLDFLQAADTEFSFACYLFSLQTSRAALNTRIAIHTSSKDALISELMNLLATDIHKNTNVHKLVDEDVEDEFTAPADNLTLNSQELQALQEGWLSGINWRWENLWQGTPVTRIPLPLYPFAKMRLWYRERSFEPVPNRIDNSQVEWSIPPAASAVADHVIQEQPILSGMGHLSLVLASLKECGLVETQLSGGYEFTDVHWLRPLASQRKQMRVTVEVQPQNDTVQFRVKNAEGELASFGKFKRFGAEPSRIQKSFDDVEFSASDSWRGERLYQAMAAAGFTYGPGYQYVDQLEYSESQVNFELQVAPDTNDVFHPGFVDSMLQSIFVLHSQQESAPAVPFKVASIRVYEAPCRAAKGSIRALQSTADGEYPYQISAASNTGKPVIEFDQFVARRIESAPAEDPGVVTQHVNRVELNRNAPTIFDHCYAPRWVALESQDFLTVVEPTRRHVVITSSSSSDIQNSLLQKLSEAEGRGRLASLAVIPIQQLASARETLNSADTLWFTAAIYPQRYSLADTAFVDRFLKEALFNLLQLAKHCFGQSNAQRLIVLTNDAFALQPQQHNFHPLAAGLLGFTKAFAQEARQVECYQLDLSQALVEQGLLPPLFADLNRLVPVQARLPGCAVANHHGEYVVEKFSRFAGAPQATQPQIAFRDAGVYLIIGGAGGLGLAFAKHLREKYEARVILVGRRSAGAVAELVSGQFDYRQCDISDAQQVQLLLKTVQQEYGALHGVVHSALTLQDTSVAKMQDEDLAAALNAKVFGTIQLMESLTALNLDFILFFSSTISQTCSPGQSNYAAASLTQDALANYYARLHRGIRVVNWGFWHEIGVVADEFYRQRMYAKGLLGITFDDGLSVLDALLAGTERQLVALKLNSQGMSQWQPYLCDQAKGAQVNSQFSGGNSNSALHQLWQGLRPSFEHENAQLMNQYCQQRVLAILQKRGLFVDVESALGVQEVLNGFAAKQDSIPLVNAMLAMLARGRYLIQRGASWSLAAKLPKALERARVLQKNSQAEGHLRLLDHCLDNLPLLLDGKKSDTEILFPGGSAHLVQATYRDNPVSDACNAMVAAAVEDEISRLVANGVQEINLVEIGAGTGSTTSPVAKKISANFNSTIKLHYWFTDLSSHFVARAKRELATEYPFIEAAVFDVAAADLAREQAQAGIPNCDILLASNVLHATDNIVYTLKNCDQLLKPSGRMIINEVTENWDFVTMTFGLTKGWWLFEDAHLRMPHSPLLSCAQWGQALRESGLEGRDYFGGGPEYSSLESEALGQTVILATASEGARATQVSRAEQTAQANTPSAPEADGTHVAYLKSVFARVLKIPVAELDEHDNFQSFGLDSIILPEVLNALQERFPALTLEQLNQAETIADVAKLTLTMGAASVEVSAKAPVQNALPLNANTTGSSARMDEKSALQTVAPQTISTLERGQKPYSEAVVSTPSGSDYRPQHSDTLIATPVPTATPAPTAIPNQAGRTDANTAEVAIIGVAGMYPGAANIDEFWQQLCMGTPAATPVPHNRWQSDNSEFGSFLNAVDEFDPLFFGISPREAPQLDPQQRVMLDVCWHLLEDAGYAPETLTGGRNNFASSVGVYVASMYQHYGQLAAVQWAQGVSVAAESSLWAVANRISHALGLTGPSIGVDSACSGALNCVALAVDAIRSGQCDAAIAGGVNLILHPGHHAGLAQAKMLAQGRDCRPFAEQGSGMVTGEGAGAVLLKSYAAAKADGDQIYGVIAGVASNFKGQTSDGFAAPEAAAELAVMRRALAQANIPVDNIDYLEVSATGVARGDAAECDAVSRFIDETGKRTATRIGSVKSQFGHLEAASGMAQLARVLLQMKHRQWLPTYGSDLPASLQERACFIEQSKRAWPDENSIHYAGINAFAAGGSYVHLIVRNAPETQNANMQSAEINNPLATLFPLSARNPDQLKQVGFNLLQQVRAQSNMRLSQIAFTLQRGRKSLKYRALLVADSVQALQAELERLADGFTYEPDIAALPSQLQQIAQQWLAGNTVDWVGQYSGVVPGVVSLPGYPFARKSFWLAANNLVDSANIAPSQPQIEQSESATGSSVQPSLQTPAHAKAENPSISQMAASQQQGATQTMSVESHAQLVRTISSLIADLQNIPLEEIDADARFEEFGFDSISYVEFAERLQNQFEFKVDATVFYQCTDIPQLADFVAENRPAGESSAPQHTSDGLPAQIASQSVATVAQAAPPQSVAQVRSVTQVQSVDQVQSIAQAQPVQSNKESTENRGAMAIIGMSGQFPGSRDLNQFWQNLIAGEQAITTIPSDRFDASGIIIPETNLTYNTGGFIDDIDMFDAEFFQISPREARLMDPQHRLMLQTLFHTIADAGYHHTQLAGTDTGVFVGVGANSYGQLLVAAGEDVDGHMATGNVHSVLVNRISYLLDLTGPSEPINTACSSSLVAVHRAVQAIRNGECSSALVGGVNLMLDETGHAAFAKSGMLSASGSCHTFDASADGYARGEGCAGIWIKPLAQAQADGDHIYACVAGTAVGHGGRATSLTAPNVGAQKKVVQRALADAGLDAEALTYIETHGTGTALGDPVEINALKAVFAQSNAPCALGAVKTNIGHLETAAGIAGLIKTVLCLENKMLPAIAGLDTVNPLIDLDDSCLYLNRQLTPWVNHERARYAGVSSFGFGGVNSHVIVGEAPAQAQTAYRELPAGPFLATLSAPTQEQLEAYASSLKLWLSRQAQVEIADLCYTLQMSRSQDVKRLAFVVSSTKDLYTQLDQFCSDPTASKAFVSPAVNVAGQALFDAEDTAAILESVIAQKNWGKLAKLWVNHVPLTLPLVGNMTGEGSGPMRRLSLPPVPFKQMRYWPKASAAAVVPAPAAAIEPKTQTNPAPVSTSAPVPSQSASPATAAPATVKPAAAPAKSAVKDKATNTTTRQPAPTVLAETPKQKNPAEKASGTAQSTLSFSEQIQADVRAIIVDALDIEAGNLVDDKPFPEYGIDSIIGLRVMQKVQQRYGENLAMSAIIEEPTVLRLSQFIESNTSVKPELNTSSAAANSEDTTPAVRVRISQFGSAQMQTAWLFIADVSGELSWALNWMETSQDVQILGLEWSLADSPPSVNSIFDAVITQLAAVECNELVLVTKGYMAEFSVGLAQVIQKQRGITTHLKFISPQHGKFLDQGNFLTDLATTCSTVWRGRSTVAYESMSEPEKIHEIQEMALELMPRAAFDGWFDALMLNAQRLIPLLTGYMPPVWVNTYDSEIILSYEGEEVNLAKILVPPASVLRLNTTECLSRLAVTQYEKTYNVLAPGQQHDFPLVFVNREGDKTPTFWVHTLFGDVSFTLNLAHHLGKACPVLGIEQFTVDGDLHLLPSIKQMASHYIESIQTENPDGPYIIGGYSFGGVVAYEMCRQLAELGKPVEMLVMIDSFMPNTETFGSIDITNVEVENFDVMALLLVANNFARRFKITDELRLDHVDGLPLNQQFDVVSQFLQGGKTSLTYDEIYQLVENNYNTILTNNDALTGYQPESLPESINVLLFHATQGFIAADNIYGMPEVRVTVEDRSNGFEPYVKGQLNIIDVEADHYSICHDRKLVELSKSILAQVTVDDNTDHA</sequence>
<keyword evidence="8" id="KW-0808">Transferase</keyword>
<evidence type="ECO:0000256" key="8">
    <source>
        <dbReference type="ARBA" id="ARBA00022679"/>
    </source>
</evidence>
<dbReference type="OrthoDB" id="9808669at2"/>
<dbReference type="SUPFAM" id="SSF53901">
    <property type="entry name" value="Thiolase-like"/>
    <property type="match status" value="3"/>
</dbReference>
<keyword evidence="18" id="KW-1185">Reference proteome</keyword>
<dbReference type="SMART" id="SM00822">
    <property type="entry name" value="PKS_KR"/>
    <property type="match status" value="2"/>
</dbReference>
<feature type="domain" description="Ketosynthase family 3 (KS3)" evidence="15">
    <location>
        <begin position="2563"/>
        <end position="2976"/>
    </location>
</feature>
<dbReference type="PANTHER" id="PTHR43775">
    <property type="entry name" value="FATTY ACID SYNTHASE"/>
    <property type="match status" value="1"/>
</dbReference>
<feature type="active site" description="Proton donor; for dehydratase activity" evidence="12">
    <location>
        <position position="1403"/>
    </location>
</feature>
<feature type="domain" description="Carrier" evidence="14">
    <location>
        <begin position="3184"/>
        <end position="3261"/>
    </location>
</feature>
<evidence type="ECO:0000256" key="7">
    <source>
        <dbReference type="ARBA" id="ARBA00022553"/>
    </source>
</evidence>
<comment type="similarity">
    <text evidence="4">Belongs to the short-chain dehydrogenases/reductases (SDR) family.</text>
</comment>
<keyword evidence="6" id="KW-0963">Cytoplasm</keyword>
<dbReference type="Gene3D" id="3.40.50.150">
    <property type="entry name" value="Vaccinia Virus protein VP39"/>
    <property type="match status" value="1"/>
</dbReference>
<dbReference type="InterPro" id="IPR013968">
    <property type="entry name" value="PKS_KR"/>
</dbReference>
<keyword evidence="7" id="KW-0597">Phosphoprotein</keyword>
<organism evidence="17 18">
    <name type="scientific">Teredinibacter turnerae (strain ATCC 39867 / T7901)</name>
    <dbReference type="NCBI Taxonomy" id="377629"/>
    <lineage>
        <taxon>Bacteria</taxon>
        <taxon>Pseudomonadati</taxon>
        <taxon>Pseudomonadota</taxon>
        <taxon>Gammaproteobacteria</taxon>
        <taxon>Cellvibrionales</taxon>
        <taxon>Cellvibrionaceae</taxon>
        <taxon>Teredinibacter</taxon>
    </lineage>
</organism>
<dbReference type="InterPro" id="IPR013217">
    <property type="entry name" value="Methyltransf_12"/>
</dbReference>
<evidence type="ECO:0000256" key="3">
    <source>
        <dbReference type="ARBA" id="ARBA00005194"/>
    </source>
</evidence>
<evidence type="ECO:0000256" key="12">
    <source>
        <dbReference type="PROSITE-ProRule" id="PRU01363"/>
    </source>
</evidence>
<feature type="domain" description="Ketosynthase family 3 (KS3)" evidence="15">
    <location>
        <begin position="612"/>
        <end position="1045"/>
    </location>
</feature>
<dbReference type="SUPFAM" id="SSF53474">
    <property type="entry name" value="alpha/beta-Hydrolases"/>
    <property type="match status" value="1"/>
</dbReference>
<evidence type="ECO:0000256" key="10">
    <source>
        <dbReference type="ARBA" id="ARBA00023268"/>
    </source>
</evidence>
<feature type="domain" description="Carrier" evidence="14">
    <location>
        <begin position="4015"/>
        <end position="4092"/>
    </location>
</feature>
<dbReference type="InterPro" id="IPR009081">
    <property type="entry name" value="PP-bd_ACP"/>
</dbReference>
<dbReference type="Gene3D" id="3.40.47.10">
    <property type="match status" value="3"/>
</dbReference>
<dbReference type="InterPro" id="IPR057326">
    <property type="entry name" value="KR_dom"/>
</dbReference>
<dbReference type="HOGENOM" id="CLU_000022_58_0_6"/>
<dbReference type="GO" id="GO:0004315">
    <property type="term" value="F:3-oxoacyl-[acyl-carrier-protein] synthase activity"/>
    <property type="evidence" value="ECO:0007669"/>
    <property type="project" value="InterPro"/>
</dbReference>
<dbReference type="Gene3D" id="3.10.129.10">
    <property type="entry name" value="Hotdog Thioesterase"/>
    <property type="match status" value="1"/>
</dbReference>
<evidence type="ECO:0000256" key="1">
    <source>
        <dbReference type="ARBA" id="ARBA00004496"/>
    </source>
</evidence>
<evidence type="ECO:0000256" key="9">
    <source>
        <dbReference type="ARBA" id="ARBA00022737"/>
    </source>
</evidence>
<feature type="region of interest" description="Disordered" evidence="13">
    <location>
        <begin position="3936"/>
        <end position="4012"/>
    </location>
</feature>
<feature type="compositionally biased region" description="Polar residues" evidence="13">
    <location>
        <begin position="3134"/>
        <end position="3155"/>
    </location>
</feature>
<dbReference type="PROSITE" id="PS52019">
    <property type="entry name" value="PKS_MFAS_DH"/>
    <property type="match status" value="1"/>
</dbReference>
<dbReference type="InterPro" id="IPR014031">
    <property type="entry name" value="Ketoacyl_synth_C"/>
</dbReference>
<dbReference type="Pfam" id="PF00550">
    <property type="entry name" value="PP-binding"/>
    <property type="match status" value="4"/>
</dbReference>
<dbReference type="Pfam" id="PF22336">
    <property type="entry name" value="RhiE-like_linker"/>
    <property type="match status" value="1"/>
</dbReference>
<evidence type="ECO:0000256" key="13">
    <source>
        <dbReference type="SAM" id="MobiDB-lite"/>
    </source>
</evidence>
<dbReference type="InterPro" id="IPR049552">
    <property type="entry name" value="PKS_DH_N"/>
</dbReference>
<feature type="domain" description="PKS/mFAS DH" evidence="16">
    <location>
        <begin position="1202"/>
        <end position="1485"/>
    </location>
</feature>
<feature type="domain" description="Carrier" evidence="14">
    <location>
        <begin position="2387"/>
        <end position="2463"/>
    </location>
</feature>
<feature type="region of interest" description="C-terminal hotdog fold" evidence="12">
    <location>
        <begin position="1347"/>
        <end position="1485"/>
    </location>
</feature>
<evidence type="ECO:0000313" key="18">
    <source>
        <dbReference type="Proteomes" id="UP000009080"/>
    </source>
</evidence>
<evidence type="ECO:0000256" key="4">
    <source>
        <dbReference type="ARBA" id="ARBA00006484"/>
    </source>
</evidence>
<dbReference type="eggNOG" id="COG0236">
    <property type="taxonomic scope" value="Bacteria"/>
</dbReference>
<dbReference type="InterPro" id="IPR014030">
    <property type="entry name" value="Ketoacyl_synth_N"/>
</dbReference>
<dbReference type="PROSITE" id="PS52004">
    <property type="entry name" value="KS3_2"/>
    <property type="match status" value="3"/>
</dbReference>
<dbReference type="Pfam" id="PF08242">
    <property type="entry name" value="Methyltransf_12"/>
    <property type="match status" value="1"/>
</dbReference>
<dbReference type="InterPro" id="IPR054514">
    <property type="entry name" value="RhiE-like_linker"/>
</dbReference>
<dbReference type="Gene3D" id="3.10.129.120">
    <property type="match status" value="1"/>
</dbReference>
<dbReference type="SUPFAM" id="SSF47336">
    <property type="entry name" value="ACP-like"/>
    <property type="match status" value="4"/>
</dbReference>
<dbReference type="InterPro" id="IPR050091">
    <property type="entry name" value="PKS_NRPS_Biosynth_Enz"/>
</dbReference>
<dbReference type="SMART" id="SM01294">
    <property type="entry name" value="PKS_PP_betabranch"/>
    <property type="match status" value="1"/>
</dbReference>
<proteinExistence type="inferred from homology"/>
<keyword evidence="9" id="KW-0677">Repeat</keyword>
<dbReference type="Gene3D" id="3.40.50.1820">
    <property type="entry name" value="alpha/beta hydrolase"/>
    <property type="match status" value="1"/>
</dbReference>
<feature type="compositionally biased region" description="Polar residues" evidence="13">
    <location>
        <begin position="3164"/>
        <end position="3180"/>
    </location>
</feature>
<dbReference type="InterPro" id="IPR029063">
    <property type="entry name" value="SAM-dependent_MTases_sf"/>
</dbReference>
<dbReference type="eggNOG" id="COG3321">
    <property type="taxonomic scope" value="Bacteria"/>
</dbReference>
<dbReference type="Pfam" id="PF00975">
    <property type="entry name" value="Thioesterase"/>
    <property type="match status" value="1"/>
</dbReference>
<protein>
    <submittedName>
        <fullName evidence="17">Modular polyketide synthase, type I PKS</fullName>
    </submittedName>
</protein>
<dbReference type="Pfam" id="PF21089">
    <property type="entry name" value="PKS_DH_N"/>
    <property type="match status" value="1"/>
</dbReference>
<feature type="domain" description="Ketosynthase family 3 (KS3)" evidence="15">
    <location>
        <begin position="3331"/>
        <end position="3748"/>
    </location>
</feature>
<dbReference type="RefSeq" id="WP_015819178.1">
    <property type="nucleotide sequence ID" value="NC_012997.1"/>
</dbReference>
<accession>C5BJI3</accession>
<evidence type="ECO:0000256" key="6">
    <source>
        <dbReference type="ARBA" id="ARBA00022490"/>
    </source>
</evidence>
<dbReference type="PROSITE" id="PS50075">
    <property type="entry name" value="CARRIER"/>
    <property type="match status" value="4"/>
</dbReference>
<dbReference type="GO" id="GO:0006633">
    <property type="term" value="P:fatty acid biosynthetic process"/>
    <property type="evidence" value="ECO:0007669"/>
    <property type="project" value="UniProtKB-UniPathway"/>
</dbReference>
<keyword evidence="5" id="KW-0596">Phosphopantetheine</keyword>
<dbReference type="PROSITE" id="PS00606">
    <property type="entry name" value="KS3_1"/>
    <property type="match status" value="2"/>
</dbReference>
<dbReference type="InterPro" id="IPR020841">
    <property type="entry name" value="PKS_Beta-ketoAc_synthase_dom"/>
</dbReference>
<dbReference type="Proteomes" id="UP000009080">
    <property type="component" value="Chromosome"/>
</dbReference>
<comment type="subcellular location">
    <subcellularLocation>
        <location evidence="1">Cytoplasm</location>
    </subcellularLocation>
</comment>
<dbReference type="Pfam" id="PF08659">
    <property type="entry name" value="KR"/>
    <property type="match status" value="2"/>
</dbReference>
<feature type="region of interest" description="Disordered" evidence="13">
    <location>
        <begin position="3134"/>
        <end position="3180"/>
    </location>
</feature>
<feature type="domain" description="Carrier" evidence="14">
    <location>
        <begin position="495"/>
        <end position="571"/>
    </location>
</feature>
<dbReference type="CDD" id="cd00833">
    <property type="entry name" value="PKS"/>
    <property type="match status" value="3"/>
</dbReference>
<evidence type="ECO:0000259" key="15">
    <source>
        <dbReference type="PROSITE" id="PS52004"/>
    </source>
</evidence>
<feature type="region of interest" description="Disordered" evidence="13">
    <location>
        <begin position="2512"/>
        <end position="2531"/>
    </location>
</feature>
<dbReference type="InterPro" id="IPR016039">
    <property type="entry name" value="Thiolase-like"/>
</dbReference>
<dbReference type="InterPro" id="IPR018201">
    <property type="entry name" value="Ketoacyl_synth_AS"/>
</dbReference>
<evidence type="ECO:0000259" key="16">
    <source>
        <dbReference type="PROSITE" id="PS52019"/>
    </source>
</evidence>
<feature type="active site" description="Proton acceptor; for dehydratase activity" evidence="12">
    <location>
        <position position="1242"/>
    </location>
</feature>
<dbReference type="eggNOG" id="COG3319">
    <property type="taxonomic scope" value="Bacteria"/>
</dbReference>
<comment type="pathway">
    <text evidence="3">Lipid metabolism; fatty acid biosynthesis.</text>
</comment>
<dbReference type="eggNOG" id="COG3433">
    <property type="taxonomic scope" value="Bacteria"/>
</dbReference>
<dbReference type="STRING" id="377629.TERTU_2204"/>
<dbReference type="GO" id="GO:0004312">
    <property type="term" value="F:fatty acid synthase activity"/>
    <property type="evidence" value="ECO:0007669"/>
    <property type="project" value="TreeGrafter"/>
</dbReference>
<name>C5BJI3_TERTT</name>
<evidence type="ECO:0000313" key="17">
    <source>
        <dbReference type="EMBL" id="ACR13065.1"/>
    </source>
</evidence>
<dbReference type="Pfam" id="PF00109">
    <property type="entry name" value="ketoacyl-synt"/>
    <property type="match status" value="3"/>
</dbReference>
<dbReference type="GO" id="GO:0031177">
    <property type="term" value="F:phosphopantetheine binding"/>
    <property type="evidence" value="ECO:0007669"/>
    <property type="project" value="InterPro"/>
</dbReference>
<feature type="region of interest" description="N-terminal hotdog fold" evidence="12">
    <location>
        <begin position="1202"/>
        <end position="1332"/>
    </location>
</feature>
<feature type="compositionally biased region" description="Low complexity" evidence="13">
    <location>
        <begin position="3941"/>
        <end position="3974"/>
    </location>
</feature>
<dbReference type="KEGG" id="ttu:TERTU_2204"/>
<keyword evidence="10" id="KW-0511">Multifunctional enzyme</keyword>
<dbReference type="Gene3D" id="1.10.1240.100">
    <property type="match status" value="3"/>
</dbReference>
<dbReference type="FunFam" id="3.40.47.10:FF:000019">
    <property type="entry name" value="Polyketide synthase type I"/>
    <property type="match status" value="2"/>
</dbReference>
<evidence type="ECO:0000259" key="14">
    <source>
        <dbReference type="PROSITE" id="PS50075"/>
    </source>
</evidence>
<evidence type="ECO:0000256" key="5">
    <source>
        <dbReference type="ARBA" id="ARBA00022450"/>
    </source>
</evidence>
<dbReference type="InterPro" id="IPR049900">
    <property type="entry name" value="PKS_mFAS_DH"/>
</dbReference>
<evidence type="ECO:0000256" key="2">
    <source>
        <dbReference type="ARBA" id="ARBA00004792"/>
    </source>
</evidence>
<dbReference type="InterPro" id="IPR049551">
    <property type="entry name" value="PKS_DH_C"/>
</dbReference>
<dbReference type="InterPro" id="IPR020806">
    <property type="entry name" value="PKS_PP-bd"/>
</dbReference>